<evidence type="ECO:0000256" key="3">
    <source>
        <dbReference type="ARBA" id="ARBA00022553"/>
    </source>
</evidence>
<keyword evidence="2" id="KW-1003">Cell membrane</keyword>
<dbReference type="PANTHER" id="PTHR34220:SF11">
    <property type="entry name" value="SENSOR PROTEIN KINASE HPTS"/>
    <property type="match status" value="1"/>
</dbReference>
<keyword evidence="15" id="KW-1185">Reference proteome</keyword>
<dbReference type="InterPro" id="IPR050640">
    <property type="entry name" value="Bact_2-comp_sensor_kinase"/>
</dbReference>
<dbReference type="CDD" id="cd06225">
    <property type="entry name" value="HAMP"/>
    <property type="match status" value="1"/>
</dbReference>
<keyword evidence="6" id="KW-0547">Nucleotide-binding</keyword>
<reference evidence="14 15" key="1">
    <citation type="submission" date="2017-10" db="EMBL/GenBank/DDBJ databases">
        <title>Bacillus sp. nov., a halophilic bacterium isolated from a Keqin Lake.</title>
        <authorList>
            <person name="Wang H."/>
        </authorList>
    </citation>
    <scope>NUCLEOTIDE SEQUENCE [LARGE SCALE GENOMIC DNA]</scope>
    <source>
        <strain evidence="14 15">KCTC 13187</strain>
    </source>
</reference>
<keyword evidence="11 12" id="KW-0472">Membrane</keyword>
<evidence type="ECO:0000313" key="14">
    <source>
        <dbReference type="EMBL" id="RKL66919.1"/>
    </source>
</evidence>
<evidence type="ECO:0000256" key="10">
    <source>
        <dbReference type="ARBA" id="ARBA00023012"/>
    </source>
</evidence>
<evidence type="ECO:0000256" key="12">
    <source>
        <dbReference type="SAM" id="Phobius"/>
    </source>
</evidence>
<dbReference type="GO" id="GO:0005886">
    <property type="term" value="C:plasma membrane"/>
    <property type="evidence" value="ECO:0007669"/>
    <property type="project" value="UniProtKB-SubCell"/>
</dbReference>
<dbReference type="Gene3D" id="6.10.340.10">
    <property type="match status" value="1"/>
</dbReference>
<dbReference type="AlphaFoldDB" id="A0A3A9K3K9"/>
<dbReference type="Pfam" id="PF06580">
    <property type="entry name" value="His_kinase"/>
    <property type="match status" value="1"/>
</dbReference>
<comment type="caution">
    <text evidence="14">The sequence shown here is derived from an EMBL/GenBank/DDBJ whole genome shotgun (WGS) entry which is preliminary data.</text>
</comment>
<dbReference type="Proteomes" id="UP000281498">
    <property type="component" value="Unassembled WGS sequence"/>
</dbReference>
<evidence type="ECO:0000256" key="2">
    <source>
        <dbReference type="ARBA" id="ARBA00022475"/>
    </source>
</evidence>
<protein>
    <recommendedName>
        <fullName evidence="13">HAMP domain-containing protein</fullName>
    </recommendedName>
</protein>
<dbReference type="SUPFAM" id="SSF55874">
    <property type="entry name" value="ATPase domain of HSP90 chaperone/DNA topoisomerase II/histidine kinase"/>
    <property type="match status" value="1"/>
</dbReference>
<keyword evidence="5 12" id="KW-0812">Transmembrane</keyword>
<accession>A0A3A9K3K9</accession>
<feature type="domain" description="HAMP" evidence="13">
    <location>
        <begin position="325"/>
        <end position="377"/>
    </location>
</feature>
<evidence type="ECO:0000256" key="4">
    <source>
        <dbReference type="ARBA" id="ARBA00022679"/>
    </source>
</evidence>
<keyword evidence="8" id="KW-0067">ATP-binding</keyword>
<evidence type="ECO:0000256" key="9">
    <source>
        <dbReference type="ARBA" id="ARBA00022989"/>
    </source>
</evidence>
<dbReference type="EMBL" id="PDOE01000005">
    <property type="protein sequence ID" value="RKL66919.1"/>
    <property type="molecule type" value="Genomic_DNA"/>
</dbReference>
<dbReference type="Pfam" id="PF02518">
    <property type="entry name" value="HATPase_c"/>
    <property type="match status" value="1"/>
</dbReference>
<dbReference type="InterPro" id="IPR003594">
    <property type="entry name" value="HATPase_dom"/>
</dbReference>
<keyword evidence="3" id="KW-0597">Phosphoprotein</keyword>
<feature type="transmembrane region" description="Helical" evidence="12">
    <location>
        <begin position="21"/>
        <end position="42"/>
    </location>
</feature>
<dbReference type="InterPro" id="IPR010559">
    <property type="entry name" value="Sig_transdc_His_kin_internal"/>
</dbReference>
<dbReference type="GO" id="GO:0000155">
    <property type="term" value="F:phosphorelay sensor kinase activity"/>
    <property type="evidence" value="ECO:0007669"/>
    <property type="project" value="InterPro"/>
</dbReference>
<dbReference type="SMART" id="SM00304">
    <property type="entry name" value="HAMP"/>
    <property type="match status" value="1"/>
</dbReference>
<evidence type="ECO:0000313" key="15">
    <source>
        <dbReference type="Proteomes" id="UP000281498"/>
    </source>
</evidence>
<dbReference type="RefSeq" id="WP_110934662.1">
    <property type="nucleotide sequence ID" value="NZ_KZ614146.1"/>
</dbReference>
<dbReference type="InterPro" id="IPR036890">
    <property type="entry name" value="HATPase_C_sf"/>
</dbReference>
<dbReference type="PANTHER" id="PTHR34220">
    <property type="entry name" value="SENSOR HISTIDINE KINASE YPDA"/>
    <property type="match status" value="1"/>
</dbReference>
<dbReference type="InterPro" id="IPR003660">
    <property type="entry name" value="HAMP_dom"/>
</dbReference>
<evidence type="ECO:0000256" key="5">
    <source>
        <dbReference type="ARBA" id="ARBA00022692"/>
    </source>
</evidence>
<evidence type="ECO:0000259" key="13">
    <source>
        <dbReference type="PROSITE" id="PS50885"/>
    </source>
</evidence>
<evidence type="ECO:0000256" key="7">
    <source>
        <dbReference type="ARBA" id="ARBA00022777"/>
    </source>
</evidence>
<keyword evidence="7" id="KW-0418">Kinase</keyword>
<dbReference type="SUPFAM" id="SSF158472">
    <property type="entry name" value="HAMP domain-like"/>
    <property type="match status" value="1"/>
</dbReference>
<comment type="subcellular location">
    <subcellularLocation>
        <location evidence="1">Cell membrane</location>
        <topology evidence="1">Multi-pass membrane protein</topology>
    </subcellularLocation>
</comment>
<sequence>MQKFKEKLLYYIKINTFRKKLLFTIIVCTAIPFLFSMGHIIYTSLDVVKKQTIQSEEYNLDLANLTMSNEIDYMIQTMNYIHFDDEIRSTLNASSRGTSIPPRAYSTINSRIDQLTRNSNVAIAVIPVTGEHYLSNYHFNGKFEFAELDHLFEKLEKVSTFQVLGFNAADIDEGRKEGHLLDTNDQTILLGKRLTSYSGKTTAYIFAGLKDLKNIEMDNQSKHDRSLLLLDENGYILYDQNRGNIGEKFQYFHRLEDGQNSKIISHDGEDYLYVHQQVPFQEWTLLSYMPYHDAIDELSNAYTFNIYINTFALFILIMILLYIVNRFTQPITTLASIAKEIETGNLQIRSNISRNDEIGRLSLAFDLMLDRIQDMFEKLKTEQEIKRKAEVAILQGKIKPHFIFNVLNTIRIQAYKNGDKETSHLIMSFNKFLRMIYKGQEWITFEEEMNHSKNYLHLMNAMRKIPVSLYVDLDPETLDINVPRFFIQPIVENSLKHGIKNGNGEIFIAAEIERAEMIVTIKDDGNGLEVNDLMRVQDSLRVSKDSVIANYDEENEHMGIGLKNINERMILIYGEDFTMEVKSMWQQGMTVTFRIPLKGGRE</sequence>
<organism evidence="14 15">
    <name type="scientific">Salipaludibacillus neizhouensis</name>
    <dbReference type="NCBI Taxonomy" id="885475"/>
    <lineage>
        <taxon>Bacteria</taxon>
        <taxon>Bacillati</taxon>
        <taxon>Bacillota</taxon>
        <taxon>Bacilli</taxon>
        <taxon>Bacillales</taxon>
        <taxon>Bacillaceae</taxon>
    </lineage>
</organism>
<keyword evidence="10" id="KW-0902">Two-component regulatory system</keyword>
<feature type="transmembrane region" description="Helical" evidence="12">
    <location>
        <begin position="306"/>
        <end position="324"/>
    </location>
</feature>
<gene>
    <name evidence="14" type="ORF">CR203_13905</name>
</gene>
<keyword evidence="9 12" id="KW-1133">Transmembrane helix</keyword>
<name>A0A3A9K3K9_9BACI</name>
<dbReference type="GO" id="GO:0005524">
    <property type="term" value="F:ATP binding"/>
    <property type="evidence" value="ECO:0007669"/>
    <property type="project" value="UniProtKB-KW"/>
</dbReference>
<evidence type="ECO:0000256" key="8">
    <source>
        <dbReference type="ARBA" id="ARBA00022840"/>
    </source>
</evidence>
<evidence type="ECO:0000256" key="11">
    <source>
        <dbReference type="ARBA" id="ARBA00023136"/>
    </source>
</evidence>
<evidence type="ECO:0000256" key="6">
    <source>
        <dbReference type="ARBA" id="ARBA00022741"/>
    </source>
</evidence>
<dbReference type="OrthoDB" id="9776552at2"/>
<keyword evidence="4" id="KW-0808">Transferase</keyword>
<proteinExistence type="predicted"/>
<dbReference type="PROSITE" id="PS50885">
    <property type="entry name" value="HAMP"/>
    <property type="match status" value="1"/>
</dbReference>
<dbReference type="Gene3D" id="3.30.565.10">
    <property type="entry name" value="Histidine kinase-like ATPase, C-terminal domain"/>
    <property type="match status" value="1"/>
</dbReference>
<dbReference type="Pfam" id="PF00672">
    <property type="entry name" value="HAMP"/>
    <property type="match status" value="1"/>
</dbReference>
<evidence type="ECO:0000256" key="1">
    <source>
        <dbReference type="ARBA" id="ARBA00004651"/>
    </source>
</evidence>